<dbReference type="InterPro" id="IPR036396">
    <property type="entry name" value="Cyt_P450_sf"/>
</dbReference>
<dbReference type="GO" id="GO:0005789">
    <property type="term" value="C:endoplasmic reticulum membrane"/>
    <property type="evidence" value="ECO:0007669"/>
    <property type="project" value="UniProtKB-SubCell"/>
</dbReference>
<dbReference type="InterPro" id="IPR002403">
    <property type="entry name" value="Cyt_P450_E_grp-IV"/>
</dbReference>
<sequence length="490" mass="56277">MLVILIILAIGVAFYFLKLNYQYWKKRGIPGPKPNFLVGNMGRSFILKASPGEIFAEAYHKYNESEIVGMYRATTPVLVVRDPDLVKEVTIKSFDHFSENDYEVDKRHDPIFARNPFVLKGEEWRTVRAQLTPGFTSGKMKWLYPYLEKISENLVKFIETQINTNCEVKEICRRFTLNNVATCAFGLEGKCLEEENSEFRQLAKDFFTPPSSFFLMTVSPTLSKALAAGFIKKTIVSKFVDMVTQTLKYREENNIVRNDYLHVVSQLKKNSNNYKFTDIDVTAHAAGFFGEGYETSSILMSFVLFEIAQNPHVQNKLREEINKAFEENGTLPYEVLQSLPYLDGVVNETLRIHPPMFSLQKICTKNFTYTSKNGNQVTIEAGTPIILPVYGLHHDPKYYPDPETFKPERFMGENREKLTKYTFLPFGEGPRICLGKRFGVLQIKVGLAYIIRNFELSVNGRTILPIRYDPINIMTAPVGGLWIDFRKIEI</sequence>
<dbReference type="GO" id="GO:0004497">
    <property type="term" value="F:monooxygenase activity"/>
    <property type="evidence" value="ECO:0007669"/>
    <property type="project" value="UniProtKB-KW"/>
</dbReference>
<dbReference type="Pfam" id="PF00067">
    <property type="entry name" value="p450"/>
    <property type="match status" value="1"/>
</dbReference>
<gene>
    <name evidence="16" type="primary">AUGUSTUS-3.0.2_31413</name>
    <name evidence="16" type="ORF">TcasGA2_TC031413</name>
</gene>
<reference evidence="16 17" key="1">
    <citation type="journal article" date="2008" name="Nature">
        <title>The genome of the model beetle and pest Tribolium castaneum.</title>
        <authorList>
            <consortium name="Tribolium Genome Sequencing Consortium"/>
            <person name="Richards S."/>
            <person name="Gibbs R.A."/>
            <person name="Weinstock G.M."/>
            <person name="Brown S.J."/>
            <person name="Denell R."/>
            <person name="Beeman R.W."/>
            <person name="Gibbs R."/>
            <person name="Beeman R.W."/>
            <person name="Brown S.J."/>
            <person name="Bucher G."/>
            <person name="Friedrich M."/>
            <person name="Grimmelikhuijzen C.J."/>
            <person name="Klingler M."/>
            <person name="Lorenzen M."/>
            <person name="Richards S."/>
            <person name="Roth S."/>
            <person name="Schroder R."/>
            <person name="Tautz D."/>
            <person name="Zdobnov E.M."/>
            <person name="Muzny D."/>
            <person name="Gibbs R.A."/>
            <person name="Weinstock G.M."/>
            <person name="Attaway T."/>
            <person name="Bell S."/>
            <person name="Buhay C.J."/>
            <person name="Chandrabose M.N."/>
            <person name="Chavez D."/>
            <person name="Clerk-Blankenburg K.P."/>
            <person name="Cree A."/>
            <person name="Dao M."/>
            <person name="Davis C."/>
            <person name="Chacko J."/>
            <person name="Dinh H."/>
            <person name="Dugan-Rocha S."/>
            <person name="Fowler G."/>
            <person name="Garner T.T."/>
            <person name="Garnes J."/>
            <person name="Gnirke A."/>
            <person name="Hawes A."/>
            <person name="Hernandez J."/>
            <person name="Hines S."/>
            <person name="Holder M."/>
            <person name="Hume J."/>
            <person name="Jhangiani S.N."/>
            <person name="Joshi V."/>
            <person name="Khan Z.M."/>
            <person name="Jackson L."/>
            <person name="Kovar C."/>
            <person name="Kowis A."/>
            <person name="Lee S."/>
            <person name="Lewis L.R."/>
            <person name="Margolis J."/>
            <person name="Morgan M."/>
            <person name="Nazareth L.V."/>
            <person name="Nguyen N."/>
            <person name="Okwuonu G."/>
            <person name="Parker D."/>
            <person name="Richards S."/>
            <person name="Ruiz S.J."/>
            <person name="Santibanez J."/>
            <person name="Savard J."/>
            <person name="Scherer S.E."/>
            <person name="Schneider B."/>
            <person name="Sodergren E."/>
            <person name="Tautz D."/>
            <person name="Vattahil S."/>
            <person name="Villasana D."/>
            <person name="White C.S."/>
            <person name="Wright R."/>
            <person name="Park Y."/>
            <person name="Beeman R.W."/>
            <person name="Lord J."/>
            <person name="Oppert B."/>
            <person name="Lorenzen M."/>
            <person name="Brown S."/>
            <person name="Wang L."/>
            <person name="Savard J."/>
            <person name="Tautz D."/>
            <person name="Richards S."/>
            <person name="Weinstock G."/>
            <person name="Gibbs R.A."/>
            <person name="Liu Y."/>
            <person name="Worley K."/>
            <person name="Weinstock G."/>
            <person name="Elsik C.G."/>
            <person name="Reese J.T."/>
            <person name="Elhaik E."/>
            <person name="Landan G."/>
            <person name="Graur D."/>
            <person name="Arensburger P."/>
            <person name="Atkinson P."/>
            <person name="Beeman R.W."/>
            <person name="Beidler J."/>
            <person name="Brown S.J."/>
            <person name="Demuth J.P."/>
            <person name="Drury D.W."/>
            <person name="Du Y.Z."/>
            <person name="Fujiwara H."/>
            <person name="Lorenzen M."/>
            <person name="Maselli V."/>
            <person name="Osanai M."/>
            <person name="Park Y."/>
            <person name="Robertson H.M."/>
            <person name="Tu Z."/>
            <person name="Wang J.J."/>
            <person name="Wang S."/>
            <person name="Richards S."/>
            <person name="Song H."/>
            <person name="Zhang L."/>
            <person name="Sodergren E."/>
            <person name="Werner D."/>
            <person name="Stanke M."/>
            <person name="Morgenstern B."/>
            <person name="Solovyev V."/>
            <person name="Kosarev P."/>
            <person name="Brown G."/>
            <person name="Chen H.C."/>
            <person name="Ermolaeva O."/>
            <person name="Hlavina W."/>
            <person name="Kapustin Y."/>
            <person name="Kiryutin B."/>
            <person name="Kitts P."/>
            <person name="Maglott D."/>
            <person name="Pruitt K."/>
            <person name="Sapojnikov V."/>
            <person name="Souvorov A."/>
            <person name="Mackey A.J."/>
            <person name="Waterhouse R.M."/>
            <person name="Wyder S."/>
            <person name="Zdobnov E.M."/>
            <person name="Zdobnov E.M."/>
            <person name="Wyder S."/>
            <person name="Kriventseva E.V."/>
            <person name="Kadowaki T."/>
            <person name="Bork P."/>
            <person name="Aranda M."/>
            <person name="Bao R."/>
            <person name="Beermann A."/>
            <person name="Berns N."/>
            <person name="Bolognesi R."/>
            <person name="Bonneton F."/>
            <person name="Bopp D."/>
            <person name="Brown S.J."/>
            <person name="Bucher G."/>
            <person name="Butts T."/>
            <person name="Chaumot A."/>
            <person name="Denell R.E."/>
            <person name="Ferrier D.E."/>
            <person name="Friedrich M."/>
            <person name="Gordon C.M."/>
            <person name="Jindra M."/>
            <person name="Klingler M."/>
            <person name="Lan Q."/>
            <person name="Lattorff H.M."/>
            <person name="Laudet V."/>
            <person name="von Levetsow C."/>
            <person name="Liu Z."/>
            <person name="Lutz R."/>
            <person name="Lynch J.A."/>
            <person name="da Fonseca R.N."/>
            <person name="Posnien N."/>
            <person name="Reuter R."/>
            <person name="Roth S."/>
            <person name="Savard J."/>
            <person name="Schinko J.B."/>
            <person name="Schmitt C."/>
            <person name="Schoppmeier M."/>
            <person name="Schroder R."/>
            <person name="Shippy T.D."/>
            <person name="Simonnet F."/>
            <person name="Marques-Souza H."/>
            <person name="Tautz D."/>
            <person name="Tomoyasu Y."/>
            <person name="Trauner J."/>
            <person name="Van der Zee M."/>
            <person name="Vervoort M."/>
            <person name="Wittkopp N."/>
            <person name="Wimmer E.A."/>
            <person name="Yang X."/>
            <person name="Jones A.K."/>
            <person name="Sattelle D.B."/>
            <person name="Ebert P.R."/>
            <person name="Nelson D."/>
            <person name="Scott J.G."/>
            <person name="Beeman R.W."/>
            <person name="Muthukrishnan S."/>
            <person name="Kramer K.J."/>
            <person name="Arakane Y."/>
            <person name="Beeman R.W."/>
            <person name="Zhu Q."/>
            <person name="Hogenkamp D."/>
            <person name="Dixit R."/>
            <person name="Oppert B."/>
            <person name="Jiang H."/>
            <person name="Zou Z."/>
            <person name="Marshall J."/>
            <person name="Elpidina E."/>
            <person name="Vinokurov K."/>
            <person name="Oppert C."/>
            <person name="Zou Z."/>
            <person name="Evans J."/>
            <person name="Lu Z."/>
            <person name="Zhao P."/>
            <person name="Sumathipala N."/>
            <person name="Altincicek B."/>
            <person name="Vilcinskas A."/>
            <person name="Williams M."/>
            <person name="Hultmark D."/>
            <person name="Hetru C."/>
            <person name="Jiang H."/>
            <person name="Grimmelikhuijzen C.J."/>
            <person name="Hauser F."/>
            <person name="Cazzamali G."/>
            <person name="Williamson M."/>
            <person name="Park Y."/>
            <person name="Li B."/>
            <person name="Tanaka Y."/>
            <person name="Predel R."/>
            <person name="Neupert S."/>
            <person name="Schachtner J."/>
            <person name="Verleyen P."/>
            <person name="Raible F."/>
            <person name="Bork P."/>
            <person name="Friedrich M."/>
            <person name="Walden K.K."/>
            <person name="Robertson H.M."/>
            <person name="Angeli S."/>
            <person name="Foret S."/>
            <person name="Bucher G."/>
            <person name="Schuetz S."/>
            <person name="Maleszka R."/>
            <person name="Wimmer E.A."/>
            <person name="Beeman R.W."/>
            <person name="Lorenzen M."/>
            <person name="Tomoyasu Y."/>
            <person name="Miller S.C."/>
            <person name="Grossmann D."/>
            <person name="Bucher G."/>
        </authorList>
    </citation>
    <scope>NUCLEOTIDE SEQUENCE [LARGE SCALE GENOMIC DNA]</scope>
    <source>
        <strain evidence="16 17">Georgia GA2</strain>
    </source>
</reference>
<dbReference type="CDD" id="cd11056">
    <property type="entry name" value="CYP6-like"/>
    <property type="match status" value="1"/>
</dbReference>
<evidence type="ECO:0000256" key="14">
    <source>
        <dbReference type="PIRSR" id="PIRSR602403-1"/>
    </source>
</evidence>
<dbReference type="InParanoid" id="A0A139WAS2"/>
<evidence type="ECO:0000313" key="17">
    <source>
        <dbReference type="Proteomes" id="UP000007266"/>
    </source>
</evidence>
<dbReference type="PRINTS" id="PR00385">
    <property type="entry name" value="P450"/>
</dbReference>
<evidence type="ECO:0000256" key="3">
    <source>
        <dbReference type="ARBA" id="ARBA00004174"/>
    </source>
</evidence>
<evidence type="ECO:0000256" key="10">
    <source>
        <dbReference type="ARBA" id="ARBA00023002"/>
    </source>
</evidence>
<comment type="similarity">
    <text evidence="5 15">Belongs to the cytochrome P450 family.</text>
</comment>
<dbReference type="FunCoup" id="A0A139WAS2">
    <property type="interactions" value="6"/>
</dbReference>
<evidence type="ECO:0000256" key="11">
    <source>
        <dbReference type="ARBA" id="ARBA00023004"/>
    </source>
</evidence>
<evidence type="ECO:0000256" key="4">
    <source>
        <dbReference type="ARBA" id="ARBA00004406"/>
    </source>
</evidence>
<dbReference type="InterPro" id="IPR017972">
    <property type="entry name" value="Cyt_P450_CS"/>
</dbReference>
<evidence type="ECO:0000256" key="12">
    <source>
        <dbReference type="ARBA" id="ARBA00023033"/>
    </source>
</evidence>
<keyword evidence="9" id="KW-0492">Microsome</keyword>
<accession>A0A139WAS2</accession>
<keyword evidence="8" id="KW-0256">Endoplasmic reticulum</keyword>
<keyword evidence="12 15" id="KW-0503">Monooxygenase</keyword>
<keyword evidence="11 14" id="KW-0408">Iron</keyword>
<evidence type="ECO:0000256" key="13">
    <source>
        <dbReference type="ARBA" id="ARBA00023136"/>
    </source>
</evidence>
<keyword evidence="6 14" id="KW-0349">Heme</keyword>
<dbReference type="InterPro" id="IPR050476">
    <property type="entry name" value="Insect_CytP450_Detox"/>
</dbReference>
<dbReference type="Gene3D" id="1.10.630.10">
    <property type="entry name" value="Cytochrome P450"/>
    <property type="match status" value="1"/>
</dbReference>
<evidence type="ECO:0000256" key="1">
    <source>
        <dbReference type="ARBA" id="ARBA00001971"/>
    </source>
</evidence>
<dbReference type="InterPro" id="IPR001128">
    <property type="entry name" value="Cyt_P450"/>
</dbReference>
<dbReference type="GO" id="GO:0016705">
    <property type="term" value="F:oxidoreductase activity, acting on paired donors, with incorporation or reduction of molecular oxygen"/>
    <property type="evidence" value="ECO:0007669"/>
    <property type="project" value="InterPro"/>
</dbReference>
<dbReference type="GO" id="GO:0020037">
    <property type="term" value="F:heme binding"/>
    <property type="evidence" value="ECO:0007669"/>
    <property type="project" value="InterPro"/>
</dbReference>
<comment type="function">
    <text evidence="2">May be involved in the metabolism of insect hormones and in the breakdown of synthetic insecticides.</text>
</comment>
<protein>
    <submittedName>
        <fullName evidence="16">Putative cytochrome P450 6a13-like Protein</fullName>
    </submittedName>
</protein>
<dbReference type="Proteomes" id="UP000007266">
    <property type="component" value="Linkage group 10"/>
</dbReference>
<keyword evidence="10 15" id="KW-0560">Oxidoreductase</keyword>
<evidence type="ECO:0000256" key="5">
    <source>
        <dbReference type="ARBA" id="ARBA00010617"/>
    </source>
</evidence>
<dbReference type="SUPFAM" id="SSF48264">
    <property type="entry name" value="Cytochrome P450"/>
    <property type="match status" value="1"/>
</dbReference>
<proteinExistence type="inferred from homology"/>
<dbReference type="PANTHER" id="PTHR24292">
    <property type="entry name" value="CYTOCHROME P450"/>
    <property type="match status" value="1"/>
</dbReference>
<reference evidence="16 17" key="2">
    <citation type="journal article" date="2010" name="Nucleic Acids Res.">
        <title>BeetleBase in 2010: revisions to provide comprehensive genomic information for Tribolium castaneum.</title>
        <authorList>
            <person name="Kim H.S."/>
            <person name="Murphy T."/>
            <person name="Xia J."/>
            <person name="Caragea D."/>
            <person name="Park Y."/>
            <person name="Beeman R.W."/>
            <person name="Lorenzen M.D."/>
            <person name="Butcher S."/>
            <person name="Manak J.R."/>
            <person name="Brown S.J."/>
        </authorList>
    </citation>
    <scope>GENOME REANNOTATION</scope>
    <source>
        <strain evidence="16 17">Georgia GA2</strain>
    </source>
</reference>
<evidence type="ECO:0000256" key="7">
    <source>
        <dbReference type="ARBA" id="ARBA00022723"/>
    </source>
</evidence>
<keyword evidence="13" id="KW-0472">Membrane</keyword>
<dbReference type="EMBL" id="KQ971380">
    <property type="protein sequence ID" value="KYB25005.1"/>
    <property type="molecule type" value="Genomic_DNA"/>
</dbReference>
<dbReference type="PROSITE" id="PS00086">
    <property type="entry name" value="CYTOCHROME_P450"/>
    <property type="match status" value="1"/>
</dbReference>
<evidence type="ECO:0000256" key="9">
    <source>
        <dbReference type="ARBA" id="ARBA00022848"/>
    </source>
</evidence>
<organism evidence="16 17">
    <name type="scientific">Tribolium castaneum</name>
    <name type="common">Red flour beetle</name>
    <dbReference type="NCBI Taxonomy" id="7070"/>
    <lineage>
        <taxon>Eukaryota</taxon>
        <taxon>Metazoa</taxon>
        <taxon>Ecdysozoa</taxon>
        <taxon>Arthropoda</taxon>
        <taxon>Hexapoda</taxon>
        <taxon>Insecta</taxon>
        <taxon>Pterygota</taxon>
        <taxon>Neoptera</taxon>
        <taxon>Endopterygota</taxon>
        <taxon>Coleoptera</taxon>
        <taxon>Polyphaga</taxon>
        <taxon>Cucujiformia</taxon>
        <taxon>Tenebrionidae</taxon>
        <taxon>Tenebrionidae incertae sedis</taxon>
        <taxon>Tribolium</taxon>
    </lineage>
</organism>
<dbReference type="STRING" id="7070.A0A139WAS2"/>
<dbReference type="AlphaFoldDB" id="A0A139WAS2"/>
<dbReference type="OrthoDB" id="2789670at2759"/>
<dbReference type="FunFam" id="1.10.630.10:FF:000042">
    <property type="entry name" value="Cytochrome P450"/>
    <property type="match status" value="1"/>
</dbReference>
<feature type="binding site" description="axial binding residue" evidence="14">
    <location>
        <position position="433"/>
    </location>
    <ligand>
        <name>heme</name>
        <dbReference type="ChEBI" id="CHEBI:30413"/>
    </ligand>
    <ligandPart>
        <name>Fe</name>
        <dbReference type="ChEBI" id="CHEBI:18248"/>
    </ligandPart>
</feature>
<dbReference type="OMA" id="PRCAYLA"/>
<comment type="subcellular location">
    <subcellularLocation>
        <location evidence="4">Endoplasmic reticulum membrane</location>
        <topology evidence="4">Peripheral membrane protein</topology>
    </subcellularLocation>
    <subcellularLocation>
        <location evidence="3">Microsome membrane</location>
        <topology evidence="3">Peripheral membrane protein</topology>
    </subcellularLocation>
</comment>
<dbReference type="GO" id="GO:0005506">
    <property type="term" value="F:iron ion binding"/>
    <property type="evidence" value="ECO:0007669"/>
    <property type="project" value="InterPro"/>
</dbReference>
<dbReference type="PANTHER" id="PTHR24292:SF84">
    <property type="entry name" value="CYTOCHROME P450 28A5-RELATED"/>
    <property type="match status" value="1"/>
</dbReference>
<keyword evidence="17" id="KW-1185">Reference proteome</keyword>
<evidence type="ECO:0000313" key="16">
    <source>
        <dbReference type="EMBL" id="KYB25005.1"/>
    </source>
</evidence>
<evidence type="ECO:0000256" key="6">
    <source>
        <dbReference type="ARBA" id="ARBA00022617"/>
    </source>
</evidence>
<evidence type="ECO:0000256" key="15">
    <source>
        <dbReference type="RuleBase" id="RU000461"/>
    </source>
</evidence>
<name>A0A139WAS2_TRICA</name>
<dbReference type="PRINTS" id="PR00465">
    <property type="entry name" value="EP450IV"/>
</dbReference>
<evidence type="ECO:0000256" key="8">
    <source>
        <dbReference type="ARBA" id="ARBA00022824"/>
    </source>
</evidence>
<keyword evidence="7 14" id="KW-0479">Metal-binding</keyword>
<comment type="cofactor">
    <cofactor evidence="1 14">
        <name>heme</name>
        <dbReference type="ChEBI" id="CHEBI:30413"/>
    </cofactor>
</comment>
<evidence type="ECO:0000256" key="2">
    <source>
        <dbReference type="ARBA" id="ARBA00003690"/>
    </source>
</evidence>
<dbReference type="KEGG" id="tca:100142088"/>